<evidence type="ECO:0000313" key="2">
    <source>
        <dbReference type="EMBL" id="OQM75605.1"/>
    </source>
</evidence>
<proteinExistence type="predicted"/>
<evidence type="ECO:0000313" key="3">
    <source>
        <dbReference type="Proteomes" id="UP000191905"/>
    </source>
</evidence>
<organism evidence="2 3">
    <name type="scientific">Manganibacter manganicus</name>
    <dbReference type="NCBI Taxonomy" id="1873176"/>
    <lineage>
        <taxon>Bacteria</taxon>
        <taxon>Pseudomonadati</taxon>
        <taxon>Pseudomonadota</taxon>
        <taxon>Alphaproteobacteria</taxon>
        <taxon>Hyphomicrobiales</taxon>
        <taxon>Phyllobacteriaceae</taxon>
        <taxon>Manganibacter</taxon>
    </lineage>
</organism>
<feature type="domain" description="Bacteriophage phiJL001 Gp84 C-terminal" evidence="1">
    <location>
        <begin position="201"/>
        <end position="276"/>
    </location>
</feature>
<keyword evidence="3" id="KW-1185">Reference proteome</keyword>
<dbReference type="InterPro" id="IPR018964">
    <property type="entry name" value="Phage_phiJL001_Gp84_C"/>
</dbReference>
<dbReference type="STRING" id="1873176.BFN67_17690"/>
<dbReference type="RefSeq" id="WP_080919713.1">
    <property type="nucleotide sequence ID" value="NZ_MDET01000014.1"/>
</dbReference>
<evidence type="ECO:0000259" key="1">
    <source>
        <dbReference type="Pfam" id="PF09356"/>
    </source>
</evidence>
<gene>
    <name evidence="2" type="ORF">BFN67_17690</name>
</gene>
<accession>A0A1V8RR24</accession>
<dbReference type="AlphaFoldDB" id="A0A1V8RR24"/>
<protein>
    <recommendedName>
        <fullName evidence="1">Bacteriophage phiJL001 Gp84 C-terminal domain-containing protein</fullName>
    </recommendedName>
</protein>
<dbReference type="OrthoDB" id="1633386at2"/>
<dbReference type="Proteomes" id="UP000191905">
    <property type="component" value="Unassembled WGS sequence"/>
</dbReference>
<dbReference type="Pfam" id="PF09356">
    <property type="entry name" value="Phage_BR0599"/>
    <property type="match status" value="1"/>
</dbReference>
<sequence>MSFDTLEDSRYSAQPVHLYLIRGAEGTIGPLGLNDGESVIVRDGVTYQPWPIKCGDITQDGTLDKSDIKVTLALGTEVDELFLAYPPSQVVNLVIFEGHVNDTVTLENYPAVWMGRITGAANTQNEIELSCVPVSTSIKRVGLRVNYQIGCPHVLYGEACRANKAAATVSRNATEIHRNRITIDATVNGTGADATAVGQRYVGGLLEWTDTATGRYEIRTISAITNGGTVVTIRGSTRGIGVGTTLSVVRGCNRQMTGCNTHNNIHNYGGQPFIPLENPLSQKNQFY</sequence>
<comment type="caution">
    <text evidence="2">The sequence shown here is derived from an EMBL/GenBank/DDBJ whole genome shotgun (WGS) entry which is preliminary data.</text>
</comment>
<reference evidence="2 3" key="1">
    <citation type="journal article" date="2016" name="Int. J. Syst. Evol. Microbiol.">
        <title>Pseudaminobacter manganicus sp. nov., isolated from sludge of a manganese mine.</title>
        <authorList>
            <person name="Li J."/>
            <person name="Huang J."/>
            <person name="Liao S."/>
            <person name="Wang G."/>
        </authorList>
    </citation>
    <scope>NUCLEOTIDE SEQUENCE [LARGE SCALE GENOMIC DNA]</scope>
    <source>
        <strain evidence="2 3">JH-7</strain>
    </source>
</reference>
<dbReference type="EMBL" id="MDET01000014">
    <property type="protein sequence ID" value="OQM75605.1"/>
    <property type="molecule type" value="Genomic_DNA"/>
</dbReference>
<name>A0A1V8RR24_9HYPH</name>